<feature type="compositionally biased region" description="Basic and acidic residues" evidence="1">
    <location>
        <begin position="209"/>
        <end position="248"/>
    </location>
</feature>
<feature type="compositionally biased region" description="Basic and acidic residues" evidence="1">
    <location>
        <begin position="152"/>
        <end position="197"/>
    </location>
</feature>
<feature type="compositionally biased region" description="Acidic residues" evidence="1">
    <location>
        <begin position="116"/>
        <end position="126"/>
    </location>
</feature>
<gene>
    <name evidence="2" type="ORF">PGLA1383_LOCUS15016</name>
</gene>
<feature type="compositionally biased region" description="Low complexity" evidence="1">
    <location>
        <begin position="457"/>
        <end position="471"/>
    </location>
</feature>
<feature type="region of interest" description="Disordered" evidence="1">
    <location>
        <begin position="148"/>
        <end position="345"/>
    </location>
</feature>
<evidence type="ECO:0000313" key="3">
    <source>
        <dbReference type="Proteomes" id="UP000654075"/>
    </source>
</evidence>
<protein>
    <submittedName>
        <fullName evidence="2">Uncharacterized protein</fullName>
    </submittedName>
</protein>
<feature type="compositionally biased region" description="Basic and acidic residues" evidence="1">
    <location>
        <begin position="706"/>
        <end position="727"/>
    </location>
</feature>
<comment type="caution">
    <text evidence="2">The sequence shown here is derived from an EMBL/GenBank/DDBJ whole genome shotgun (WGS) entry which is preliminary data.</text>
</comment>
<feature type="compositionally biased region" description="Pro residues" evidence="1">
    <location>
        <begin position="81"/>
        <end position="90"/>
    </location>
</feature>
<feature type="compositionally biased region" description="Basic and acidic residues" evidence="1">
    <location>
        <begin position="324"/>
        <end position="345"/>
    </location>
</feature>
<sequence>MFGPRGGRNQGPAVPVRDRYWKETQQQVKAAALLAQKGDTGGKGGKGDYKGKGGKAVAPDPAAGSDVWEDLQEAIRRSCEPQPPDTPPLSRPARLSTASTPSAVTNVSSTERRPEDEFESGFESGDELPAADQAIFVEDFKKQVLLRASEGGAEKLQQEREERRRGEAERRAEKQESQELSETLKIDEKQQREREGRQQPNAEPNGQRGAEEGGWRRERPAAADGQREEKGNDDWRRRDDPPDRRAADSRAAWGRTGEEDPRKPAPSPAGGRAGQDDNGGSWRRPAAAASRPQEDAGSWRRPAASGSSAPANEKGAWRWPAAAGKDREADGPRRAPFPVDHDIGPRPRHRLQLPLVLEVETALNALPRLLQRVLRRKSPRPLTQAPQLASTHLHSRRMCMLSLEDLRTVKLRSACDKYTRTAPLSMTSATIVHAGGSRGRGGRRSRHSRSKRLGPESPSASAASTVLTATTQPSRRWSTAIASKKKGGTKAGAAGAGGSLQSSDLRLLIRGRPCFRRVIFWDALSRFRLGQLWGSLGRVRIHGGRRSQVMLGSDGRLRLGSDPNEESAPVAGHCLQSQVFTCDSVSPFCHFDGMTVLRRLFLCRLLIPRHRFVPVLPTCIEGPQGEPIMVHDWGSRDARDGRVAQSTGRPIAPGFWDTIDGRGAQPTGRPQAPDAPDAPGNLQQQGGPSRPETFEPPVDPWATAEVRSRTLAKDLHGKGKDTGKGGDIRNWQGANSDGGGSTHPWSDMNAPDRRHYLARSGTMYRGTGPSASTRAYGEGENRTRWDHFPPLRTQSEAQHPVGDDSRMEPRAERYAKTRYKELAAANQAQRRNVHTCAEREQLYAGAAQVTMRALAIPDVQYSNLRSVHAASLNHNGIEVNSGININLATDEPSWVESWRKPWGVDSASSSEAAPRIGPTIAEVVEPAVAISNNGGGDASQVNMVSIPVARSGFQVQDGAEHLLPHDLAWAPDNSSPENLSRFLLWCQVTPWQRLRAVANRVYTVEHRQVLGGYHFWWTSDELGAEEPTGLAIEEEWGDLFGEDTHEPGNDLEDAELFAELEEADRQRQVAMARVALTEKGIRAVALYAAMGAAEETAGANLKKVVGALWPADDGDAMIYQARMMATWLDCKEHWDGEQVIPVMTYRDWEGDECIFNKTSFKDALTRHDSVSPGTDIPGECFQVAAGWQGEMRNCEMTFLGWVIPSAAWFEDFGIFQIKPTNGGVVSSVLFGAGPRYRGSGPSLVPDASRASVNSLFAFVAGGLRAGALKAGLPCICRRQSRIFQIQNAGTTLEKPPVNSEWRLGVGHAIDVLRKDVVGLFQDTNYTPDFSIYSSDIKVIDARLPSFQLDGIATYQQVLSTLQWSVRAACDHSQLEITGMTPPINNQLFMRWRLKLYFKDVLGNARSLLAPAFGGSWRGLASSQDGPFIVEGYSRYEFDPWSAEIVKHTIDITNPPMFVSDLVARYAQGPTWMMPATTGLGVPMRSESFYRPLSSTGFQLQVSKEAKVITATSSSSAANDVPSFTGATTPVARGVSGRASGGMRLAGWLPNMPQGCEDDFECNDGNKNYPLQCCELPILGAKFCCEPPDFDDYQQVIILAQDERFEWIVVALLNLIQCLFKHKLAEPA</sequence>
<feature type="compositionally biased region" description="Basic and acidic residues" evidence="1">
    <location>
        <begin position="777"/>
        <end position="787"/>
    </location>
</feature>
<reference evidence="2" key="1">
    <citation type="submission" date="2021-02" db="EMBL/GenBank/DDBJ databases">
        <authorList>
            <person name="Dougan E. K."/>
            <person name="Rhodes N."/>
            <person name="Thang M."/>
            <person name="Chan C."/>
        </authorList>
    </citation>
    <scope>NUCLEOTIDE SEQUENCE</scope>
</reference>
<name>A0A813ED65_POLGL</name>
<feature type="compositionally biased region" description="Polar residues" evidence="1">
    <location>
        <begin position="96"/>
        <end position="109"/>
    </location>
</feature>
<feature type="compositionally biased region" description="Low complexity" evidence="1">
    <location>
        <begin position="299"/>
        <end position="311"/>
    </location>
</feature>
<dbReference type="Proteomes" id="UP000654075">
    <property type="component" value="Unassembled WGS sequence"/>
</dbReference>
<feature type="region of interest" description="Disordered" evidence="1">
    <location>
        <begin position="639"/>
        <end position="787"/>
    </location>
</feature>
<feature type="region of interest" description="Disordered" evidence="1">
    <location>
        <begin position="33"/>
        <end position="130"/>
    </location>
</feature>
<dbReference type="Pfam" id="PF10184">
    <property type="entry name" value="DUF2358"/>
    <property type="match status" value="1"/>
</dbReference>
<organism evidence="2 3">
    <name type="scientific">Polarella glacialis</name>
    <name type="common">Dinoflagellate</name>
    <dbReference type="NCBI Taxonomy" id="89957"/>
    <lineage>
        <taxon>Eukaryota</taxon>
        <taxon>Sar</taxon>
        <taxon>Alveolata</taxon>
        <taxon>Dinophyceae</taxon>
        <taxon>Suessiales</taxon>
        <taxon>Suessiaceae</taxon>
        <taxon>Polarella</taxon>
    </lineage>
</organism>
<dbReference type="InterPro" id="IPR018790">
    <property type="entry name" value="DUF2358"/>
</dbReference>
<evidence type="ECO:0000256" key="1">
    <source>
        <dbReference type="SAM" id="MobiDB-lite"/>
    </source>
</evidence>
<accession>A0A813ED65</accession>
<proteinExistence type="predicted"/>
<evidence type="ECO:0000313" key="2">
    <source>
        <dbReference type="EMBL" id="CAE8596554.1"/>
    </source>
</evidence>
<feature type="region of interest" description="Disordered" evidence="1">
    <location>
        <begin position="432"/>
        <end position="499"/>
    </location>
</feature>
<feature type="compositionally biased region" description="Basic residues" evidence="1">
    <location>
        <begin position="440"/>
        <end position="452"/>
    </location>
</feature>
<dbReference type="EMBL" id="CAJNNV010008705">
    <property type="protein sequence ID" value="CAE8596554.1"/>
    <property type="molecule type" value="Genomic_DNA"/>
</dbReference>
<keyword evidence="3" id="KW-1185">Reference proteome</keyword>